<dbReference type="CDD" id="cd02023">
    <property type="entry name" value="UMPK"/>
    <property type="match status" value="1"/>
</dbReference>
<evidence type="ECO:0000256" key="1">
    <source>
        <dbReference type="ARBA" id="ARBA00004690"/>
    </source>
</evidence>
<dbReference type="SUPFAM" id="SSF52540">
    <property type="entry name" value="P-loop containing nucleoside triphosphate hydrolases"/>
    <property type="match status" value="1"/>
</dbReference>
<dbReference type="InterPro" id="IPR000764">
    <property type="entry name" value="Uridine_kinase-like"/>
</dbReference>
<organism evidence="7 8">
    <name type="scientific">Xanthocytophaga agilis</name>
    <dbReference type="NCBI Taxonomy" id="3048010"/>
    <lineage>
        <taxon>Bacteria</taxon>
        <taxon>Pseudomonadati</taxon>
        <taxon>Bacteroidota</taxon>
        <taxon>Cytophagia</taxon>
        <taxon>Cytophagales</taxon>
        <taxon>Rhodocytophagaceae</taxon>
        <taxon>Xanthocytophaga</taxon>
    </lineage>
</organism>
<keyword evidence="4" id="KW-0547">Nucleotide-binding</keyword>
<sequence>MQRPFIVGITGGSGSGKTYFLNSLLKSFSSEEICLISQDNYYRPLEQQQLDSNGVQNFDLPEAIDHQLFGYHVMGLREGRTIQQKEYTFNKKDIEPQMLTFQPAPIIVVEGLFVLYYPEVANLLDLKIFIDAKEHIKLKRRIFRDNTERGYDLTDVLYRLEHHIVPAYEKYIAPLKHEADVIIPNNSHFKTALEMVILFLQSKVKSNLSVK</sequence>
<evidence type="ECO:0000256" key="5">
    <source>
        <dbReference type="ARBA" id="ARBA00022777"/>
    </source>
</evidence>
<comment type="caution">
    <text evidence="7">The sequence shown here is derived from an EMBL/GenBank/DDBJ whole genome shotgun (WGS) entry which is preliminary data.</text>
</comment>
<dbReference type="InterPro" id="IPR027417">
    <property type="entry name" value="P-loop_NTPase"/>
</dbReference>
<name>A0AAE3R6Y4_9BACT</name>
<keyword evidence="3" id="KW-0808">Transferase</keyword>
<dbReference type="AlphaFoldDB" id="A0AAE3R6Y4"/>
<dbReference type="Pfam" id="PF00485">
    <property type="entry name" value="PRK"/>
    <property type="match status" value="1"/>
</dbReference>
<protein>
    <recommendedName>
        <fullName evidence="2">uridine/cytidine kinase</fullName>
        <ecNumber evidence="2">2.7.1.48</ecNumber>
    </recommendedName>
</protein>
<dbReference type="EMBL" id="JASJOU010000005">
    <property type="protein sequence ID" value="MDJ1502584.1"/>
    <property type="molecule type" value="Genomic_DNA"/>
</dbReference>
<dbReference type="GO" id="GO:0004849">
    <property type="term" value="F:uridine kinase activity"/>
    <property type="evidence" value="ECO:0007669"/>
    <property type="project" value="UniProtKB-EC"/>
</dbReference>
<comment type="pathway">
    <text evidence="1">Pyrimidine metabolism; UMP biosynthesis via salvage pathway; UMP from uridine: step 1/1.</text>
</comment>
<evidence type="ECO:0000313" key="8">
    <source>
        <dbReference type="Proteomes" id="UP001232063"/>
    </source>
</evidence>
<evidence type="ECO:0000259" key="6">
    <source>
        <dbReference type="Pfam" id="PF00485"/>
    </source>
</evidence>
<keyword evidence="8" id="KW-1185">Reference proteome</keyword>
<keyword evidence="5 7" id="KW-0418">Kinase</keyword>
<reference evidence="7" key="1">
    <citation type="submission" date="2023-05" db="EMBL/GenBank/DDBJ databases">
        <authorList>
            <person name="Zhang X."/>
        </authorList>
    </citation>
    <scope>NUCLEOTIDE SEQUENCE</scope>
    <source>
        <strain evidence="7">BD1B2-1</strain>
    </source>
</reference>
<dbReference type="InterPro" id="IPR006083">
    <property type="entry name" value="PRK/URK"/>
</dbReference>
<feature type="domain" description="Phosphoribulokinase/uridine kinase" evidence="6">
    <location>
        <begin position="6"/>
        <end position="190"/>
    </location>
</feature>
<dbReference type="Proteomes" id="UP001232063">
    <property type="component" value="Unassembled WGS sequence"/>
</dbReference>
<evidence type="ECO:0000256" key="4">
    <source>
        <dbReference type="ARBA" id="ARBA00022741"/>
    </source>
</evidence>
<gene>
    <name evidence="7" type="ORF">QNI22_18085</name>
</gene>
<dbReference type="EC" id="2.7.1.48" evidence="2"/>
<evidence type="ECO:0000313" key="7">
    <source>
        <dbReference type="EMBL" id="MDJ1502584.1"/>
    </source>
</evidence>
<dbReference type="RefSeq" id="WP_314512715.1">
    <property type="nucleotide sequence ID" value="NZ_JASJOU010000005.1"/>
</dbReference>
<dbReference type="PRINTS" id="PR00988">
    <property type="entry name" value="URIDINKINASE"/>
</dbReference>
<dbReference type="GO" id="GO:0005524">
    <property type="term" value="F:ATP binding"/>
    <property type="evidence" value="ECO:0007669"/>
    <property type="project" value="InterPro"/>
</dbReference>
<proteinExistence type="predicted"/>
<evidence type="ECO:0000256" key="2">
    <source>
        <dbReference type="ARBA" id="ARBA00012137"/>
    </source>
</evidence>
<dbReference type="Gene3D" id="3.40.50.300">
    <property type="entry name" value="P-loop containing nucleotide triphosphate hydrolases"/>
    <property type="match status" value="1"/>
</dbReference>
<evidence type="ECO:0000256" key="3">
    <source>
        <dbReference type="ARBA" id="ARBA00022679"/>
    </source>
</evidence>
<accession>A0AAE3R6Y4</accession>
<dbReference type="PANTHER" id="PTHR10285">
    <property type="entry name" value="URIDINE KINASE"/>
    <property type="match status" value="1"/>
</dbReference>